<dbReference type="KEGG" id="mpp:MICPUCDRAFT_36760"/>
<keyword evidence="1 3" id="KW-0697">Rotamase</keyword>
<dbReference type="GeneID" id="9689360"/>
<feature type="region of interest" description="Disordered" evidence="4">
    <location>
        <begin position="24"/>
        <end position="59"/>
    </location>
</feature>
<evidence type="ECO:0000259" key="5">
    <source>
        <dbReference type="PROSITE" id="PS50072"/>
    </source>
</evidence>
<feature type="compositionally biased region" description="Low complexity" evidence="4">
    <location>
        <begin position="24"/>
        <end position="36"/>
    </location>
</feature>
<evidence type="ECO:0000313" key="6">
    <source>
        <dbReference type="EMBL" id="EEH51738.1"/>
    </source>
</evidence>
<dbReference type="GO" id="GO:0003755">
    <property type="term" value="F:peptidyl-prolyl cis-trans isomerase activity"/>
    <property type="evidence" value="ECO:0007669"/>
    <property type="project" value="UniProtKB-UniRule"/>
</dbReference>
<comment type="similarity">
    <text evidence="3">Belongs to the cyclophilin-type PPIase family.</text>
</comment>
<name>C1N7K9_MICPC</name>
<dbReference type="AlphaFoldDB" id="C1N7K9"/>
<dbReference type="InterPro" id="IPR020892">
    <property type="entry name" value="Cyclophilin-type_PPIase_CS"/>
</dbReference>
<dbReference type="InterPro" id="IPR002130">
    <property type="entry name" value="Cyclophilin-type_PPIase_dom"/>
</dbReference>
<feature type="region of interest" description="Disordered" evidence="4">
    <location>
        <begin position="121"/>
        <end position="179"/>
    </location>
</feature>
<dbReference type="Gene3D" id="2.40.100.10">
    <property type="entry name" value="Cyclophilin-like"/>
    <property type="match status" value="1"/>
</dbReference>
<feature type="compositionally biased region" description="Polar residues" evidence="4">
    <location>
        <begin position="163"/>
        <end position="179"/>
    </location>
</feature>
<dbReference type="Pfam" id="PF00160">
    <property type="entry name" value="Pro_isomerase"/>
    <property type="match status" value="1"/>
</dbReference>
<dbReference type="PRINTS" id="PR00153">
    <property type="entry name" value="CSAPPISMRASE"/>
</dbReference>
<reference evidence="6 7" key="1">
    <citation type="journal article" date="2009" name="Science">
        <title>Green evolution and dynamic adaptations revealed by genomes of the marine picoeukaryotes Micromonas.</title>
        <authorList>
            <person name="Worden A.Z."/>
            <person name="Lee J.H."/>
            <person name="Mock T."/>
            <person name="Rouze P."/>
            <person name="Simmons M.P."/>
            <person name="Aerts A.L."/>
            <person name="Allen A.E."/>
            <person name="Cuvelier M.L."/>
            <person name="Derelle E."/>
            <person name="Everett M.V."/>
            <person name="Foulon E."/>
            <person name="Grimwood J."/>
            <person name="Gundlach H."/>
            <person name="Henrissat B."/>
            <person name="Napoli C."/>
            <person name="McDonald S.M."/>
            <person name="Parker M.S."/>
            <person name="Rombauts S."/>
            <person name="Salamov A."/>
            <person name="Von Dassow P."/>
            <person name="Badger J.H."/>
            <person name="Coutinho P.M."/>
            <person name="Demir E."/>
            <person name="Dubchak I."/>
            <person name="Gentemann C."/>
            <person name="Eikrem W."/>
            <person name="Gready J.E."/>
            <person name="John U."/>
            <person name="Lanier W."/>
            <person name="Lindquist E.A."/>
            <person name="Lucas S."/>
            <person name="Mayer K.F."/>
            <person name="Moreau H."/>
            <person name="Not F."/>
            <person name="Otillar R."/>
            <person name="Panaud O."/>
            <person name="Pangilinan J."/>
            <person name="Paulsen I."/>
            <person name="Piegu B."/>
            <person name="Poliakov A."/>
            <person name="Robbens S."/>
            <person name="Schmutz J."/>
            <person name="Toulza E."/>
            <person name="Wyss T."/>
            <person name="Zelensky A."/>
            <person name="Zhou K."/>
            <person name="Armbrust E.V."/>
            <person name="Bhattacharya D."/>
            <person name="Goodenough U.W."/>
            <person name="Van de Peer Y."/>
            <person name="Grigoriev I.V."/>
        </authorList>
    </citation>
    <scope>NUCLEOTIDE SEQUENCE [LARGE SCALE GENOMIC DNA]</scope>
    <source>
        <strain evidence="6 7">CCMP1545</strain>
    </source>
</reference>
<dbReference type="eggNOG" id="KOG0882">
    <property type="taxonomic scope" value="Eukaryota"/>
</dbReference>
<dbReference type="OMA" id="WDSLTFN"/>
<dbReference type="RefSeq" id="XP_003064116.1">
    <property type="nucleotide sequence ID" value="XM_003064070.1"/>
</dbReference>
<accession>C1N7K9</accession>
<dbReference type="InterPro" id="IPR044666">
    <property type="entry name" value="Cyclophilin_A-like"/>
</dbReference>
<dbReference type="GO" id="GO:0006457">
    <property type="term" value="P:protein folding"/>
    <property type="evidence" value="ECO:0007669"/>
    <property type="project" value="InterPro"/>
</dbReference>
<evidence type="ECO:0000256" key="2">
    <source>
        <dbReference type="ARBA" id="ARBA00023235"/>
    </source>
</evidence>
<organism evidence="7">
    <name type="scientific">Micromonas pusilla (strain CCMP1545)</name>
    <name type="common">Picoplanktonic green alga</name>
    <dbReference type="NCBI Taxonomy" id="564608"/>
    <lineage>
        <taxon>Eukaryota</taxon>
        <taxon>Viridiplantae</taxon>
        <taxon>Chlorophyta</taxon>
        <taxon>Mamiellophyceae</taxon>
        <taxon>Mamiellales</taxon>
        <taxon>Mamiellaceae</taxon>
        <taxon>Micromonas</taxon>
    </lineage>
</organism>
<gene>
    <name evidence="6" type="ORF">MICPUCDRAFT_36760</name>
</gene>
<keyword evidence="7" id="KW-1185">Reference proteome</keyword>
<evidence type="ECO:0000256" key="4">
    <source>
        <dbReference type="SAM" id="MobiDB-lite"/>
    </source>
</evidence>
<keyword evidence="2 3" id="KW-0413">Isomerase</keyword>
<evidence type="ECO:0000256" key="3">
    <source>
        <dbReference type="RuleBase" id="RU363019"/>
    </source>
</evidence>
<dbReference type="EC" id="5.2.1.8" evidence="3"/>
<comment type="catalytic activity">
    <reaction evidence="3">
        <text>[protein]-peptidylproline (omega=180) = [protein]-peptidylproline (omega=0)</text>
        <dbReference type="Rhea" id="RHEA:16237"/>
        <dbReference type="Rhea" id="RHEA-COMP:10747"/>
        <dbReference type="Rhea" id="RHEA-COMP:10748"/>
        <dbReference type="ChEBI" id="CHEBI:83833"/>
        <dbReference type="ChEBI" id="CHEBI:83834"/>
        <dbReference type="EC" id="5.2.1.8"/>
    </reaction>
</comment>
<evidence type="ECO:0000313" key="7">
    <source>
        <dbReference type="Proteomes" id="UP000001876"/>
    </source>
</evidence>
<dbReference type="PANTHER" id="PTHR45625:SF4">
    <property type="entry name" value="PEPTIDYLPROLYL ISOMERASE DOMAIN AND WD REPEAT-CONTAINING PROTEIN 1"/>
    <property type="match status" value="1"/>
</dbReference>
<dbReference type="OrthoDB" id="271386at2759"/>
<protein>
    <recommendedName>
        <fullName evidence="3">Peptidyl-prolyl cis-trans isomerase</fullName>
        <shortName evidence="3">PPIase</shortName>
        <ecNumber evidence="3">5.2.1.8</ecNumber>
    </recommendedName>
</protein>
<feature type="domain" description="PPIase cyclophilin-type" evidence="5">
    <location>
        <begin position="59"/>
        <end position="241"/>
    </location>
</feature>
<dbReference type="SUPFAM" id="SSF50891">
    <property type="entry name" value="Cyclophilin-like"/>
    <property type="match status" value="1"/>
</dbReference>
<dbReference type="EMBL" id="GG663750">
    <property type="protein sequence ID" value="EEH51738.1"/>
    <property type="molecule type" value="Genomic_DNA"/>
</dbReference>
<sequence>MFAATIARATRPSALRASASAFASRGRVAAPTTSSRRSPRSRHPQSSSSRRSMAASASANPIATFDTTLGTFEAELFMDKMPITASNFADLANSGFYDGLHFHRVIDGFMLQFGCPHSADPKSNRAGTGGPPGGSSFETPTGETVKRDGGGNIPDELIDKTSNKPGTLSMANTGQPNSGGSQFFINTVHNDFLDWFGPGQSKHPVFGAVISGMDVVEKIGKTKTDRGDAPVTPVKMNSLKVK</sequence>
<feature type="compositionally biased region" description="Low complexity" evidence="4">
    <location>
        <begin position="44"/>
        <end position="59"/>
    </location>
</feature>
<dbReference type="CDD" id="cd00317">
    <property type="entry name" value="cyclophilin"/>
    <property type="match status" value="1"/>
</dbReference>
<dbReference type="InterPro" id="IPR029000">
    <property type="entry name" value="Cyclophilin-like_dom_sf"/>
</dbReference>
<comment type="function">
    <text evidence="3">PPIases accelerate the folding of proteins. It catalyzes the cis-trans isomerization of proline imidic peptide bonds in oligopeptides.</text>
</comment>
<dbReference type="PANTHER" id="PTHR45625">
    <property type="entry name" value="PEPTIDYL-PROLYL CIS-TRANS ISOMERASE-RELATED"/>
    <property type="match status" value="1"/>
</dbReference>
<evidence type="ECO:0000256" key="1">
    <source>
        <dbReference type="ARBA" id="ARBA00023110"/>
    </source>
</evidence>
<dbReference type="PROSITE" id="PS50072">
    <property type="entry name" value="CSA_PPIASE_2"/>
    <property type="match status" value="1"/>
</dbReference>
<dbReference type="Proteomes" id="UP000001876">
    <property type="component" value="Unassembled WGS sequence"/>
</dbReference>
<proteinExistence type="inferred from homology"/>
<dbReference type="PROSITE" id="PS00170">
    <property type="entry name" value="CSA_PPIASE_1"/>
    <property type="match status" value="1"/>
</dbReference>
<dbReference type="STRING" id="564608.C1N7K9"/>